<evidence type="ECO:0000313" key="3">
    <source>
        <dbReference type="Proteomes" id="UP000467841"/>
    </source>
</evidence>
<dbReference type="AlphaFoldDB" id="A0A6D2K8C5"/>
<gene>
    <name evidence="2" type="ORF">MERR_LOCUS36451</name>
</gene>
<proteinExistence type="predicted"/>
<feature type="region of interest" description="Disordered" evidence="1">
    <location>
        <begin position="52"/>
        <end position="89"/>
    </location>
</feature>
<dbReference type="Proteomes" id="UP000467841">
    <property type="component" value="Unassembled WGS sequence"/>
</dbReference>
<sequence length="110" mass="13234">MMRIMVDEERWSLKESKLKRLKSFPSPSSSYKVTKWLLWRVMEQRLGMEVVHKKEESQGSGGRGTETDLGVVHKKEEESESKPVNNEEGMQRRRMMIVKMWIKRIRIRRR</sequence>
<evidence type="ECO:0000313" key="2">
    <source>
        <dbReference type="EMBL" id="CAA7049216.1"/>
    </source>
</evidence>
<organism evidence="2 3">
    <name type="scientific">Microthlaspi erraticum</name>
    <dbReference type="NCBI Taxonomy" id="1685480"/>
    <lineage>
        <taxon>Eukaryota</taxon>
        <taxon>Viridiplantae</taxon>
        <taxon>Streptophyta</taxon>
        <taxon>Embryophyta</taxon>
        <taxon>Tracheophyta</taxon>
        <taxon>Spermatophyta</taxon>
        <taxon>Magnoliopsida</taxon>
        <taxon>eudicotyledons</taxon>
        <taxon>Gunneridae</taxon>
        <taxon>Pentapetalae</taxon>
        <taxon>rosids</taxon>
        <taxon>malvids</taxon>
        <taxon>Brassicales</taxon>
        <taxon>Brassicaceae</taxon>
        <taxon>Coluteocarpeae</taxon>
        <taxon>Microthlaspi</taxon>
    </lineage>
</organism>
<feature type="compositionally biased region" description="Basic and acidic residues" evidence="1">
    <location>
        <begin position="71"/>
        <end position="81"/>
    </location>
</feature>
<name>A0A6D2K8C5_9BRAS</name>
<reference evidence="2" key="1">
    <citation type="submission" date="2020-01" db="EMBL/GenBank/DDBJ databases">
        <authorList>
            <person name="Mishra B."/>
        </authorList>
    </citation>
    <scope>NUCLEOTIDE SEQUENCE [LARGE SCALE GENOMIC DNA]</scope>
</reference>
<comment type="caution">
    <text evidence="2">The sequence shown here is derived from an EMBL/GenBank/DDBJ whole genome shotgun (WGS) entry which is preliminary data.</text>
</comment>
<protein>
    <submittedName>
        <fullName evidence="2">Uncharacterized protein</fullName>
    </submittedName>
</protein>
<dbReference type="EMBL" id="CACVBM020001407">
    <property type="protein sequence ID" value="CAA7049216.1"/>
    <property type="molecule type" value="Genomic_DNA"/>
</dbReference>
<evidence type="ECO:0000256" key="1">
    <source>
        <dbReference type="SAM" id="MobiDB-lite"/>
    </source>
</evidence>
<keyword evidence="3" id="KW-1185">Reference proteome</keyword>
<accession>A0A6D2K8C5</accession>